<evidence type="ECO:0000256" key="4">
    <source>
        <dbReference type="SAM" id="MobiDB-lite"/>
    </source>
</evidence>
<name>A0A1F5X3F7_9BACT</name>
<dbReference type="AlphaFoldDB" id="A0A1F5X3F7"/>
<dbReference type="InterPro" id="IPR020816">
    <property type="entry name" value="Histone-like_DNA-bd_CS"/>
</dbReference>
<keyword evidence="2 5" id="KW-0238">DNA-binding</keyword>
<dbReference type="PROSITE" id="PS00045">
    <property type="entry name" value="HISTONE_LIKE"/>
    <property type="match status" value="1"/>
</dbReference>
<dbReference type="PRINTS" id="PR01727">
    <property type="entry name" value="DNABINDINGHU"/>
</dbReference>
<protein>
    <submittedName>
        <fullName evidence="5">DNA-binding protein</fullName>
    </submittedName>
</protein>
<evidence type="ECO:0000313" key="6">
    <source>
        <dbReference type="Proteomes" id="UP000178684"/>
    </source>
</evidence>
<dbReference type="Gene3D" id="4.10.520.10">
    <property type="entry name" value="IHF-like DNA-binding proteins"/>
    <property type="match status" value="1"/>
</dbReference>
<comment type="caution">
    <text evidence="5">The sequence shown here is derived from an EMBL/GenBank/DDBJ whole genome shotgun (WGS) entry which is preliminary data.</text>
</comment>
<gene>
    <name evidence="5" type="ORF">A3B18_03755</name>
</gene>
<dbReference type="SMART" id="SM00411">
    <property type="entry name" value="BHL"/>
    <property type="match status" value="1"/>
</dbReference>
<feature type="region of interest" description="Disordered" evidence="4">
    <location>
        <begin position="62"/>
        <end position="95"/>
    </location>
</feature>
<dbReference type="CDD" id="cd13831">
    <property type="entry name" value="HU"/>
    <property type="match status" value="1"/>
</dbReference>
<dbReference type="Pfam" id="PF00216">
    <property type="entry name" value="Bac_DNA_binding"/>
    <property type="match status" value="1"/>
</dbReference>
<dbReference type="GO" id="GO:0030527">
    <property type="term" value="F:structural constituent of chromatin"/>
    <property type="evidence" value="ECO:0007669"/>
    <property type="project" value="InterPro"/>
</dbReference>
<evidence type="ECO:0000256" key="3">
    <source>
        <dbReference type="RuleBase" id="RU003939"/>
    </source>
</evidence>
<dbReference type="PANTHER" id="PTHR33175:SF3">
    <property type="entry name" value="DNA-BINDING PROTEIN HU-BETA"/>
    <property type="match status" value="1"/>
</dbReference>
<keyword evidence="1" id="KW-0226">DNA condensation</keyword>
<sequence>MNKADLAQKVWDLHSKKGVEVSKKHAEEVVDFVFDTIADTMKRGDEVSIAGFGSFVVKHRKARTARNPKTGEAVNVPAMKVPKFKPGKGLKDAVR</sequence>
<dbReference type="SUPFAM" id="SSF47729">
    <property type="entry name" value="IHF-like DNA-binding proteins"/>
    <property type="match status" value="1"/>
</dbReference>
<dbReference type="GO" id="GO:0030261">
    <property type="term" value="P:chromosome condensation"/>
    <property type="evidence" value="ECO:0007669"/>
    <property type="project" value="UniProtKB-KW"/>
</dbReference>
<proteinExistence type="inferred from homology"/>
<accession>A0A1F5X3F7</accession>
<comment type="similarity">
    <text evidence="3">Belongs to the bacterial histone-like protein family.</text>
</comment>
<dbReference type="GO" id="GO:0003677">
    <property type="term" value="F:DNA binding"/>
    <property type="evidence" value="ECO:0007669"/>
    <property type="project" value="UniProtKB-KW"/>
</dbReference>
<dbReference type="EMBL" id="MFIE01000019">
    <property type="protein sequence ID" value="OGF82429.1"/>
    <property type="molecule type" value="Genomic_DNA"/>
</dbReference>
<dbReference type="InterPro" id="IPR010992">
    <property type="entry name" value="IHF-like_DNA-bd_dom_sf"/>
</dbReference>
<evidence type="ECO:0000313" key="5">
    <source>
        <dbReference type="EMBL" id="OGF82429.1"/>
    </source>
</evidence>
<evidence type="ECO:0000256" key="2">
    <source>
        <dbReference type="ARBA" id="ARBA00023125"/>
    </source>
</evidence>
<dbReference type="PANTHER" id="PTHR33175">
    <property type="entry name" value="DNA-BINDING PROTEIN HU"/>
    <property type="match status" value="1"/>
</dbReference>
<dbReference type="InterPro" id="IPR000119">
    <property type="entry name" value="Hist_DNA-bd"/>
</dbReference>
<reference evidence="5 6" key="1">
    <citation type="journal article" date="2016" name="Nat. Commun.">
        <title>Thousands of microbial genomes shed light on interconnected biogeochemical processes in an aquifer system.</title>
        <authorList>
            <person name="Anantharaman K."/>
            <person name="Brown C.T."/>
            <person name="Hug L.A."/>
            <person name="Sharon I."/>
            <person name="Castelle C.J."/>
            <person name="Probst A.J."/>
            <person name="Thomas B.C."/>
            <person name="Singh A."/>
            <person name="Wilkins M.J."/>
            <person name="Karaoz U."/>
            <person name="Brodie E.L."/>
            <person name="Williams K.H."/>
            <person name="Hubbard S.S."/>
            <person name="Banfield J.F."/>
        </authorList>
    </citation>
    <scope>NUCLEOTIDE SEQUENCE [LARGE SCALE GENOMIC DNA]</scope>
</reference>
<evidence type="ECO:0000256" key="1">
    <source>
        <dbReference type="ARBA" id="ARBA00023067"/>
    </source>
</evidence>
<dbReference type="Proteomes" id="UP000178684">
    <property type="component" value="Unassembled WGS sequence"/>
</dbReference>
<organism evidence="5 6">
    <name type="scientific">Candidatus Giovannonibacteria bacterium RIFCSPLOWO2_01_FULL_46_13</name>
    <dbReference type="NCBI Taxonomy" id="1798352"/>
    <lineage>
        <taxon>Bacteria</taxon>
        <taxon>Candidatus Giovannoniibacteriota</taxon>
    </lineage>
</organism>